<proteinExistence type="predicted"/>
<feature type="compositionally biased region" description="Basic and acidic residues" evidence="1">
    <location>
        <begin position="113"/>
        <end position="126"/>
    </location>
</feature>
<name>A0A0P1A8I2_PLAHL</name>
<dbReference type="RefSeq" id="XP_024573046.1">
    <property type="nucleotide sequence ID" value="XM_024721918.1"/>
</dbReference>
<dbReference type="Proteomes" id="UP000054928">
    <property type="component" value="Unassembled WGS sequence"/>
</dbReference>
<evidence type="ECO:0000313" key="2">
    <source>
        <dbReference type="EMBL" id="CEG36677.1"/>
    </source>
</evidence>
<keyword evidence="3" id="KW-1185">Reference proteome</keyword>
<protein>
    <submittedName>
        <fullName evidence="2">Uncharacterized protein</fullName>
    </submittedName>
</protein>
<evidence type="ECO:0000313" key="3">
    <source>
        <dbReference type="Proteomes" id="UP000054928"/>
    </source>
</evidence>
<evidence type="ECO:0000256" key="1">
    <source>
        <dbReference type="SAM" id="MobiDB-lite"/>
    </source>
</evidence>
<organism evidence="2 3">
    <name type="scientific">Plasmopara halstedii</name>
    <name type="common">Downy mildew of sunflower</name>
    <dbReference type="NCBI Taxonomy" id="4781"/>
    <lineage>
        <taxon>Eukaryota</taxon>
        <taxon>Sar</taxon>
        <taxon>Stramenopiles</taxon>
        <taxon>Oomycota</taxon>
        <taxon>Peronosporomycetes</taxon>
        <taxon>Peronosporales</taxon>
        <taxon>Peronosporaceae</taxon>
        <taxon>Plasmopara</taxon>
    </lineage>
</organism>
<accession>A0A0P1A8I2</accession>
<sequence length="147" mass="16091">MSVAFFGDGESYFAPSAASSARNMAGMENDGTELKNLGVMKEEQLMRLYCKQQRGSTIIVGVDDQLAALSRLELVDVPNQEIMTDYHSSKYGVEDSNTAKLPAGNESEEKDEGVEPKASDKSERKPTIKMSSLACSSHVLRGEYDRS</sequence>
<dbReference type="GeneID" id="36398400"/>
<dbReference type="AlphaFoldDB" id="A0A0P1A8I2"/>
<dbReference type="EMBL" id="CCYD01000217">
    <property type="protein sequence ID" value="CEG36677.1"/>
    <property type="molecule type" value="Genomic_DNA"/>
</dbReference>
<feature type="region of interest" description="Disordered" evidence="1">
    <location>
        <begin position="86"/>
        <end position="134"/>
    </location>
</feature>
<reference evidence="3" key="1">
    <citation type="submission" date="2014-09" db="EMBL/GenBank/DDBJ databases">
        <authorList>
            <person name="Sharma Rahul"/>
            <person name="Thines Marco"/>
        </authorList>
    </citation>
    <scope>NUCLEOTIDE SEQUENCE [LARGE SCALE GENOMIC DNA]</scope>
</reference>